<dbReference type="PANTHER" id="PTHR13526">
    <property type="entry name" value="TRANSCRIPTION FACTOR SPT20 HOMOLOG"/>
    <property type="match status" value="1"/>
</dbReference>
<dbReference type="AlphaFoldDB" id="A0A1U7LLN9"/>
<dbReference type="GO" id="GO:0000124">
    <property type="term" value="C:SAGA complex"/>
    <property type="evidence" value="ECO:0007669"/>
    <property type="project" value="InterPro"/>
</dbReference>
<feature type="domain" description="Spt20-like SEP" evidence="2">
    <location>
        <begin position="2"/>
        <end position="108"/>
    </location>
</feature>
<dbReference type="STRING" id="1198029.A0A1U7LLN9"/>
<comment type="caution">
    <text evidence="3">The sequence shown here is derived from an EMBL/GenBank/DDBJ whole genome shotgun (WGS) entry which is preliminary data.</text>
</comment>
<feature type="compositionally biased region" description="Polar residues" evidence="1">
    <location>
        <begin position="200"/>
        <end position="223"/>
    </location>
</feature>
<protein>
    <submittedName>
        <fullName evidence="3">SAGA complex subunit spt20</fullName>
    </submittedName>
</protein>
<dbReference type="InterPro" id="IPR046468">
    <property type="entry name" value="Spt20-like_SEP"/>
</dbReference>
<keyword evidence="4" id="KW-1185">Reference proteome</keyword>
<organism evidence="3 4">
    <name type="scientific">Neolecta irregularis (strain DAH-3)</name>
    <dbReference type="NCBI Taxonomy" id="1198029"/>
    <lineage>
        <taxon>Eukaryota</taxon>
        <taxon>Fungi</taxon>
        <taxon>Dikarya</taxon>
        <taxon>Ascomycota</taxon>
        <taxon>Taphrinomycotina</taxon>
        <taxon>Neolectales</taxon>
        <taxon>Neolectaceae</taxon>
        <taxon>Neolecta</taxon>
    </lineage>
</organism>
<feature type="compositionally biased region" description="Low complexity" evidence="1">
    <location>
        <begin position="185"/>
        <end position="199"/>
    </location>
</feature>
<sequence length="357" mass="39551">MGEIPADLVEVFRDGHVRYYDGCLIVEIVDHRATAQAESRTLTNGNCNTDKTYRTLLRPTAESIWIDLCLLSETSGGRLNDNMAIQMEAEILAATVPLILDPAPSSGVANAIHRKLRTSLPPYRRKSRQEPSKAVLPVDDIPLSVEEKAKPEFQATFHRLGFIHNWRRQKAQNPPPSSHIPVPVANQASPSSQNQSARSVTRSPMPSHLNHNVPAQSSPTSASPHPLHRSPHPAASQLSNHIATPPPHHPSPLMQSHLPMNNQSMHLHLPQNRIQTSHIQSHSTMPNSSQHANDVGRSQAILLAQINALDPHQRQIFLQRQQQLAMEKNRALRHPPGPQHMMARQISRGMPGAQNGI</sequence>
<evidence type="ECO:0000313" key="4">
    <source>
        <dbReference type="Proteomes" id="UP000186594"/>
    </source>
</evidence>
<dbReference type="PANTHER" id="PTHR13526:SF8">
    <property type="entry name" value="TRANSCRIPTION FACTOR SPT20 HOMOLOG"/>
    <property type="match status" value="1"/>
</dbReference>
<dbReference type="Proteomes" id="UP000186594">
    <property type="component" value="Unassembled WGS sequence"/>
</dbReference>
<dbReference type="Pfam" id="PF12090">
    <property type="entry name" value="Spt20_SEP"/>
    <property type="match status" value="1"/>
</dbReference>
<reference evidence="3 4" key="1">
    <citation type="submission" date="2016-04" db="EMBL/GenBank/DDBJ databases">
        <title>Evolutionary innovation and constraint leading to complex multicellularity in the Ascomycota.</title>
        <authorList>
            <person name="Cisse O."/>
            <person name="Nguyen A."/>
            <person name="Hewitt D.A."/>
            <person name="Jedd G."/>
            <person name="Stajich J.E."/>
        </authorList>
    </citation>
    <scope>NUCLEOTIDE SEQUENCE [LARGE SCALE GENOMIC DNA]</scope>
    <source>
        <strain evidence="3 4">DAH-3</strain>
    </source>
</reference>
<proteinExistence type="predicted"/>
<dbReference type="InterPro" id="IPR021950">
    <property type="entry name" value="Spt20"/>
</dbReference>
<dbReference type="EMBL" id="LXFE01001483">
    <property type="protein sequence ID" value="OLL23574.1"/>
    <property type="molecule type" value="Genomic_DNA"/>
</dbReference>
<evidence type="ECO:0000259" key="2">
    <source>
        <dbReference type="Pfam" id="PF12090"/>
    </source>
</evidence>
<gene>
    <name evidence="3" type="ORF">NEOLI_004052</name>
</gene>
<evidence type="ECO:0000313" key="3">
    <source>
        <dbReference type="EMBL" id="OLL23574.1"/>
    </source>
</evidence>
<name>A0A1U7LLN9_NEOID</name>
<evidence type="ECO:0000256" key="1">
    <source>
        <dbReference type="SAM" id="MobiDB-lite"/>
    </source>
</evidence>
<dbReference type="GO" id="GO:0006357">
    <property type="term" value="P:regulation of transcription by RNA polymerase II"/>
    <property type="evidence" value="ECO:0007669"/>
    <property type="project" value="TreeGrafter"/>
</dbReference>
<feature type="region of interest" description="Disordered" evidence="1">
    <location>
        <begin position="169"/>
        <end position="259"/>
    </location>
</feature>
<dbReference type="OMA" id="HANDVGR"/>
<dbReference type="OrthoDB" id="1932706at2759"/>
<accession>A0A1U7LLN9</accession>
<dbReference type="GO" id="GO:0003712">
    <property type="term" value="F:transcription coregulator activity"/>
    <property type="evidence" value="ECO:0007669"/>
    <property type="project" value="InterPro"/>
</dbReference>